<evidence type="ECO:0000313" key="2">
    <source>
        <dbReference type="EMBL" id="SUZ64141.1"/>
    </source>
</evidence>
<accession>A0A381PAZ0</accession>
<dbReference type="AlphaFoldDB" id="A0A381PAZ0"/>
<feature type="domain" description="SnoaL-like" evidence="1">
    <location>
        <begin position="14"/>
        <end position="145"/>
    </location>
</feature>
<evidence type="ECO:0000259" key="1">
    <source>
        <dbReference type="Pfam" id="PF13577"/>
    </source>
</evidence>
<protein>
    <recommendedName>
        <fullName evidence="1">SnoaL-like domain-containing protein</fullName>
    </recommendedName>
</protein>
<gene>
    <name evidence="2" type="ORF">METZ01_LOCUS16995</name>
</gene>
<proteinExistence type="predicted"/>
<dbReference type="CDD" id="cd00531">
    <property type="entry name" value="NTF2_like"/>
    <property type="match status" value="1"/>
</dbReference>
<dbReference type="Pfam" id="PF13577">
    <property type="entry name" value="SnoaL_4"/>
    <property type="match status" value="1"/>
</dbReference>
<organism evidence="2">
    <name type="scientific">marine metagenome</name>
    <dbReference type="NCBI Taxonomy" id="408172"/>
    <lineage>
        <taxon>unclassified sequences</taxon>
        <taxon>metagenomes</taxon>
        <taxon>ecological metagenomes</taxon>
    </lineage>
</organism>
<name>A0A381PAZ0_9ZZZZ</name>
<dbReference type="InterPro" id="IPR032710">
    <property type="entry name" value="NTF2-like_dom_sf"/>
</dbReference>
<reference evidence="2" key="1">
    <citation type="submission" date="2018-05" db="EMBL/GenBank/DDBJ databases">
        <authorList>
            <person name="Lanie J.A."/>
            <person name="Ng W.-L."/>
            <person name="Kazmierczak K.M."/>
            <person name="Andrzejewski T.M."/>
            <person name="Davidsen T.M."/>
            <person name="Wayne K.J."/>
            <person name="Tettelin H."/>
            <person name="Glass J.I."/>
            <person name="Rusch D."/>
            <person name="Podicherti R."/>
            <person name="Tsui H.-C.T."/>
            <person name="Winkler M.E."/>
        </authorList>
    </citation>
    <scope>NUCLEOTIDE SEQUENCE</scope>
</reference>
<dbReference type="InterPro" id="IPR037401">
    <property type="entry name" value="SnoaL-like"/>
</dbReference>
<dbReference type="SUPFAM" id="SSF54427">
    <property type="entry name" value="NTF2-like"/>
    <property type="match status" value="1"/>
</dbReference>
<sequence length="153" mass="17182">MCALQEKPMDDGLQQLLDEKACEKLIAEYCQLVDFGNASAIADLFTADGSWTGPGVSMVGRDEIRAGFFRRQAVARRQSRHLCTNVLIRVEGDEATGLCYLLNFRHDSSTGVAELPAPSGFPKYVGEYHDQFVRTPDGWRFATRRFDLAFLRD</sequence>
<dbReference type="EMBL" id="UINC01000928">
    <property type="protein sequence ID" value="SUZ64141.1"/>
    <property type="molecule type" value="Genomic_DNA"/>
</dbReference>
<dbReference type="Gene3D" id="3.10.450.50">
    <property type="match status" value="1"/>
</dbReference>